<evidence type="ECO:0000313" key="2">
    <source>
        <dbReference type="Proteomes" id="UP000191612"/>
    </source>
</evidence>
<accession>A0A1V6QFB3</accession>
<protein>
    <submittedName>
        <fullName evidence="1">Uncharacterized protein</fullName>
    </submittedName>
</protein>
<comment type="caution">
    <text evidence="1">The sequence shown here is derived from an EMBL/GenBank/DDBJ whole genome shotgun (WGS) entry which is preliminary data.</text>
</comment>
<dbReference type="AlphaFoldDB" id="A0A1V6QFB3"/>
<sequence>MAEPVIGMGAPHDHDYHAVEQWIAANCNQATDLPATGAFELPVIEPALNLDSNFGLWYSQVVQILKWHNLYRLVDPDQKRPFRDHPNSALWLQLTKQVRAWLGRCIDPDLEQELVVEDNKVEYADEFMRVLKDHMKSSRRGAIKRACFDIWDARLEDLPTIREFVSVLKQRLHSASDLEANILPYHALIVMLRQLETVPTLDAFAMSEIRKLEARANPVADTTMADFYDVCTAILNYVKEKELDPEVATPSAHSKAVDFLRKRNTHRLAY</sequence>
<dbReference type="Proteomes" id="UP000191612">
    <property type="component" value="Unassembled WGS sequence"/>
</dbReference>
<keyword evidence="2" id="KW-1185">Reference proteome</keyword>
<name>A0A1V6QFB3_9EURO</name>
<reference evidence="2" key="1">
    <citation type="journal article" date="2017" name="Nat. Microbiol.">
        <title>Global analysis of biosynthetic gene clusters reveals vast potential of secondary metabolite production in Penicillium species.</title>
        <authorList>
            <person name="Nielsen J.C."/>
            <person name="Grijseels S."/>
            <person name="Prigent S."/>
            <person name="Ji B."/>
            <person name="Dainat J."/>
            <person name="Nielsen K.F."/>
            <person name="Frisvad J.C."/>
            <person name="Workman M."/>
            <person name="Nielsen J."/>
        </authorList>
    </citation>
    <scope>NUCLEOTIDE SEQUENCE [LARGE SCALE GENOMIC DNA]</scope>
    <source>
        <strain evidence="2">IBT 29525</strain>
    </source>
</reference>
<organism evidence="1 2">
    <name type="scientific">Penicillium solitum</name>
    <dbReference type="NCBI Taxonomy" id="60172"/>
    <lineage>
        <taxon>Eukaryota</taxon>
        <taxon>Fungi</taxon>
        <taxon>Dikarya</taxon>
        <taxon>Ascomycota</taxon>
        <taxon>Pezizomycotina</taxon>
        <taxon>Eurotiomycetes</taxon>
        <taxon>Eurotiomycetidae</taxon>
        <taxon>Eurotiales</taxon>
        <taxon>Aspergillaceae</taxon>
        <taxon>Penicillium</taxon>
    </lineage>
</organism>
<evidence type="ECO:0000313" key="1">
    <source>
        <dbReference type="EMBL" id="OQD87903.1"/>
    </source>
</evidence>
<gene>
    <name evidence="1" type="ORF">PENSOL_c076G00070</name>
</gene>
<proteinExistence type="predicted"/>
<dbReference type="EMBL" id="MDYO01000076">
    <property type="protein sequence ID" value="OQD87903.1"/>
    <property type="molecule type" value="Genomic_DNA"/>
</dbReference>